<dbReference type="Pfam" id="PF25231">
    <property type="entry name" value="DUF7847"/>
    <property type="match status" value="1"/>
</dbReference>
<feature type="transmembrane region" description="Helical" evidence="1">
    <location>
        <begin position="129"/>
        <end position="162"/>
    </location>
</feature>
<gene>
    <name evidence="3" type="ORF">KGD82_04770</name>
</gene>
<protein>
    <submittedName>
        <fullName evidence="3">Glycerophosphoryl diester phosphodiesterase membrane domain-containing protein</fullName>
    </submittedName>
</protein>
<keyword evidence="1" id="KW-0472">Membrane</keyword>
<feature type="transmembrane region" description="Helical" evidence="1">
    <location>
        <begin position="229"/>
        <end position="258"/>
    </location>
</feature>
<proteinExistence type="predicted"/>
<dbReference type="InterPro" id="IPR057169">
    <property type="entry name" value="DUF7847"/>
</dbReference>
<dbReference type="AlphaFoldDB" id="A0A975QL63"/>
<evidence type="ECO:0000313" key="3">
    <source>
        <dbReference type="EMBL" id="QVJ02134.1"/>
    </source>
</evidence>
<keyword evidence="1" id="KW-1133">Transmembrane helix</keyword>
<feature type="transmembrane region" description="Helical" evidence="1">
    <location>
        <begin position="76"/>
        <end position="108"/>
    </location>
</feature>
<sequence>MSLGDVFNGAFTYVRQNPRTTFVLSLIVMAVASIVGSVATVWATGDSLSTLSTFDEILADPEAFDPDDPMFATSPFATLLTFAGALIVLVGGAILTGTLSSVVGMAVLGYRLTIEQAWASVRGRVGAIIALAFIKLAIQIAIGVVASIAFFIALFIGLIAGFGMADPVAGLIIGLLIMFVAAVAVGVPTLWVWIRLYYAMPLVVLERLGPGQAIARSWRLSQGAWWRTFGYWLLSGVIVLVVNMLLAGPLGIALPFLFEVDTFGPILAGTVNYVVTVLIYAVTQPFLAGVTTLLYIDLRMRREGLDLQLHQIAQRGQPVGSEVYLPGYRA</sequence>
<accession>A0A975QL63</accession>
<evidence type="ECO:0000313" key="4">
    <source>
        <dbReference type="Proteomes" id="UP000682416"/>
    </source>
</evidence>
<name>A0A975QL63_9ACTN</name>
<reference evidence="3" key="1">
    <citation type="submission" date="2021-05" db="EMBL/GenBank/DDBJ databases">
        <authorList>
            <person name="Kaiqin L."/>
            <person name="Jian G."/>
        </authorList>
    </citation>
    <scope>NUCLEOTIDE SEQUENCE</scope>
    <source>
        <strain evidence="3">HDS5</strain>
    </source>
</reference>
<feature type="transmembrane region" description="Helical" evidence="1">
    <location>
        <begin position="270"/>
        <end position="296"/>
    </location>
</feature>
<dbReference type="EMBL" id="CP074402">
    <property type="protein sequence ID" value="QVJ02134.1"/>
    <property type="molecule type" value="Genomic_DNA"/>
</dbReference>
<feature type="transmembrane region" description="Helical" evidence="1">
    <location>
        <begin position="21"/>
        <end position="43"/>
    </location>
</feature>
<keyword evidence="1" id="KW-0812">Transmembrane</keyword>
<dbReference type="KEGG" id="nec:KGD82_04770"/>
<keyword evidence="4" id="KW-1185">Reference proteome</keyword>
<evidence type="ECO:0000259" key="2">
    <source>
        <dbReference type="Pfam" id="PF25231"/>
    </source>
</evidence>
<feature type="transmembrane region" description="Helical" evidence="1">
    <location>
        <begin position="168"/>
        <end position="194"/>
    </location>
</feature>
<organism evidence="3 4">
    <name type="scientific">Nocardiopsis eucommiae</name>
    <dbReference type="NCBI Taxonomy" id="2831970"/>
    <lineage>
        <taxon>Bacteria</taxon>
        <taxon>Bacillati</taxon>
        <taxon>Actinomycetota</taxon>
        <taxon>Actinomycetes</taxon>
        <taxon>Streptosporangiales</taxon>
        <taxon>Nocardiopsidaceae</taxon>
        <taxon>Nocardiopsis</taxon>
    </lineage>
</organism>
<dbReference type="Proteomes" id="UP000682416">
    <property type="component" value="Chromosome"/>
</dbReference>
<feature type="domain" description="DUF7847" evidence="2">
    <location>
        <begin position="81"/>
        <end position="293"/>
    </location>
</feature>
<evidence type="ECO:0000256" key="1">
    <source>
        <dbReference type="SAM" id="Phobius"/>
    </source>
</evidence>